<feature type="signal peptide" evidence="1">
    <location>
        <begin position="1"/>
        <end position="35"/>
    </location>
</feature>
<accession>A0A285LSG4</accession>
<dbReference type="Proteomes" id="UP000219565">
    <property type="component" value="Unassembled WGS sequence"/>
</dbReference>
<feature type="chain" id="PRO_5012944834" description="Ig-like domain-containing protein" evidence="1">
    <location>
        <begin position="36"/>
        <end position="135"/>
    </location>
</feature>
<dbReference type="EMBL" id="OBEG01000005">
    <property type="protein sequence ID" value="SNY87884.1"/>
    <property type="molecule type" value="Genomic_DNA"/>
</dbReference>
<evidence type="ECO:0008006" key="4">
    <source>
        <dbReference type="Google" id="ProtNLM"/>
    </source>
</evidence>
<gene>
    <name evidence="2" type="ORF">SAMN04244553_4843</name>
</gene>
<dbReference type="PROSITE" id="PS51257">
    <property type="entry name" value="PROKAR_LIPOPROTEIN"/>
    <property type="match status" value="1"/>
</dbReference>
<dbReference type="AlphaFoldDB" id="A0A285LSG4"/>
<sequence>MTRTQKRAGRRLGVGLTTLAAAGCAAVLTAPYASATVDNLTVSSNNLQAGCTYQVTAKVNHWFEVWFYDNALVIAGSPVKPVNGEATIQWKPKKSGTHTLAALQGLAYEIKVNVAEPTLTGSATCGAGPLAWMGS</sequence>
<keyword evidence="1" id="KW-0732">Signal</keyword>
<evidence type="ECO:0000313" key="2">
    <source>
        <dbReference type="EMBL" id="SNY87884.1"/>
    </source>
</evidence>
<evidence type="ECO:0000256" key="1">
    <source>
        <dbReference type="SAM" id="SignalP"/>
    </source>
</evidence>
<proteinExistence type="predicted"/>
<organism evidence="2 3">
    <name type="scientific">Nocardia amikacinitolerans</name>
    <dbReference type="NCBI Taxonomy" id="756689"/>
    <lineage>
        <taxon>Bacteria</taxon>
        <taxon>Bacillati</taxon>
        <taxon>Actinomycetota</taxon>
        <taxon>Actinomycetes</taxon>
        <taxon>Mycobacteriales</taxon>
        <taxon>Nocardiaceae</taxon>
        <taxon>Nocardia</taxon>
    </lineage>
</organism>
<protein>
    <recommendedName>
        <fullName evidence="4">Ig-like domain-containing protein</fullName>
    </recommendedName>
</protein>
<dbReference type="OrthoDB" id="4550202at2"/>
<dbReference type="RefSeq" id="WP_097246859.1">
    <property type="nucleotide sequence ID" value="NZ_JAMTCW010000003.1"/>
</dbReference>
<evidence type="ECO:0000313" key="3">
    <source>
        <dbReference type="Proteomes" id="UP000219565"/>
    </source>
</evidence>
<keyword evidence="3" id="KW-1185">Reference proteome</keyword>
<reference evidence="2 3" key="1">
    <citation type="submission" date="2017-09" db="EMBL/GenBank/DDBJ databases">
        <authorList>
            <person name="Ehlers B."/>
            <person name="Leendertz F.H."/>
        </authorList>
    </citation>
    <scope>NUCLEOTIDE SEQUENCE [LARGE SCALE GENOMIC DNA]</scope>
    <source>
        <strain evidence="2 3">DSM 45537</strain>
    </source>
</reference>
<name>A0A285LSG4_9NOCA</name>